<dbReference type="OrthoDB" id="9803333at2"/>
<name>A0A410QAQ8_9FIRM</name>
<dbReference type="KEGG" id="spoa:EQM13_05535"/>
<proteinExistence type="inferred from homology"/>
<evidence type="ECO:0000313" key="4">
    <source>
        <dbReference type="EMBL" id="QAT61083.1"/>
    </source>
</evidence>
<dbReference type="InterPro" id="IPR002347">
    <property type="entry name" value="SDR_fam"/>
</dbReference>
<dbReference type="PANTHER" id="PTHR42760:SF5">
    <property type="entry name" value="2-DEHYDRO-3-DEOXY-D-GLUCONATE 5-DEHYDROGENASE"/>
    <property type="match status" value="1"/>
</dbReference>
<dbReference type="AlphaFoldDB" id="A0A410QAQ8"/>
<dbReference type="PRINTS" id="PR00080">
    <property type="entry name" value="SDRFAMILY"/>
</dbReference>
<dbReference type="FunFam" id="3.40.50.720:FF:000084">
    <property type="entry name" value="Short-chain dehydrogenase reductase"/>
    <property type="match status" value="1"/>
</dbReference>
<accession>A0A410QAQ8</accession>
<sequence length="252" mass="27084">MNLFDLTGKVAVVTGGSSGNGQSIAYGLAQAGADVAVVGNTSPLDKTKKLIESTGRRCLPIKTDLRDIHEAKTKIIDSTMKEFGRIDILVNNAGIQRRNPVMVFTEKDWDDVLAVNLKSVFILSQGVAPIMQKNGWGKIINMASMLSFQGGLNVPAYAASKGGIAQLTKAMANEWSKYGINVNAMAPGYIVTKMNTALISDKERSRQILERIPAGRWGEPTDLIGGAIFLSSHASDYVDGHVLCIDGGWMGR</sequence>
<dbReference type="Gene3D" id="3.40.50.720">
    <property type="entry name" value="NAD(P)-binding Rossmann-like Domain"/>
    <property type="match status" value="1"/>
</dbReference>
<organism evidence="4 5">
    <name type="scientific">Acidilutibacter cellobiosedens</name>
    <dbReference type="NCBI Taxonomy" id="2507161"/>
    <lineage>
        <taxon>Bacteria</taxon>
        <taxon>Bacillati</taxon>
        <taxon>Bacillota</taxon>
        <taxon>Tissierellia</taxon>
        <taxon>Tissierellales</taxon>
        <taxon>Acidilutibacteraceae</taxon>
        <taxon>Acidilutibacter</taxon>
    </lineage>
</organism>
<dbReference type="GO" id="GO:0008206">
    <property type="term" value="P:bile acid metabolic process"/>
    <property type="evidence" value="ECO:0007669"/>
    <property type="project" value="UniProtKB-ARBA"/>
</dbReference>
<reference evidence="5" key="1">
    <citation type="submission" date="2019-01" db="EMBL/GenBank/DDBJ databases">
        <title>Draft genomes of a novel of Sporanaerobacter strains.</title>
        <authorList>
            <person name="Ma S."/>
        </authorList>
    </citation>
    <scope>NUCLEOTIDE SEQUENCE [LARGE SCALE GENOMIC DNA]</scope>
    <source>
        <strain evidence="5">NJN-17</strain>
    </source>
</reference>
<dbReference type="NCBIfam" id="NF005559">
    <property type="entry name" value="PRK07231.1"/>
    <property type="match status" value="1"/>
</dbReference>
<dbReference type="EMBL" id="CP035282">
    <property type="protein sequence ID" value="QAT61083.1"/>
    <property type="molecule type" value="Genomic_DNA"/>
</dbReference>
<comment type="similarity">
    <text evidence="1 3">Belongs to the short-chain dehydrogenases/reductases (SDR) family.</text>
</comment>
<dbReference type="SUPFAM" id="SSF51735">
    <property type="entry name" value="NAD(P)-binding Rossmann-fold domains"/>
    <property type="match status" value="1"/>
</dbReference>
<dbReference type="InterPro" id="IPR036291">
    <property type="entry name" value="NAD(P)-bd_dom_sf"/>
</dbReference>
<dbReference type="PROSITE" id="PS00061">
    <property type="entry name" value="ADH_SHORT"/>
    <property type="match status" value="1"/>
</dbReference>
<evidence type="ECO:0000256" key="3">
    <source>
        <dbReference type="RuleBase" id="RU000363"/>
    </source>
</evidence>
<dbReference type="Pfam" id="PF00106">
    <property type="entry name" value="adh_short"/>
    <property type="match status" value="1"/>
</dbReference>
<dbReference type="EC" id="1.1.1.47" evidence="4"/>
<keyword evidence="2 4" id="KW-0560">Oxidoreductase</keyword>
<keyword evidence="5" id="KW-1185">Reference proteome</keyword>
<protein>
    <submittedName>
        <fullName evidence="4">Glucose 1-dehydrogenase</fullName>
        <ecNumber evidence="4">1.1.1.47</ecNumber>
    </submittedName>
</protein>
<dbReference type="InterPro" id="IPR020904">
    <property type="entry name" value="Sc_DH/Rdtase_CS"/>
</dbReference>
<evidence type="ECO:0000256" key="2">
    <source>
        <dbReference type="ARBA" id="ARBA00023002"/>
    </source>
</evidence>
<dbReference type="PRINTS" id="PR00081">
    <property type="entry name" value="GDHRDH"/>
</dbReference>
<evidence type="ECO:0000256" key="1">
    <source>
        <dbReference type="ARBA" id="ARBA00006484"/>
    </source>
</evidence>
<dbReference type="GO" id="GO:0047936">
    <property type="term" value="F:glucose 1-dehydrogenase [NAD(P)+] activity"/>
    <property type="evidence" value="ECO:0007669"/>
    <property type="project" value="UniProtKB-EC"/>
</dbReference>
<evidence type="ECO:0000313" key="5">
    <source>
        <dbReference type="Proteomes" id="UP000287969"/>
    </source>
</evidence>
<dbReference type="RefSeq" id="WP_114217838.1">
    <property type="nucleotide sequence ID" value="NZ_CP035282.1"/>
</dbReference>
<dbReference type="Proteomes" id="UP000287969">
    <property type="component" value="Chromosome"/>
</dbReference>
<gene>
    <name evidence="4" type="ORF">EQM13_05535</name>
</gene>
<dbReference type="PANTHER" id="PTHR42760">
    <property type="entry name" value="SHORT-CHAIN DEHYDROGENASES/REDUCTASES FAMILY MEMBER"/>
    <property type="match status" value="1"/>
</dbReference>